<evidence type="ECO:0000313" key="2">
    <source>
        <dbReference type="Proteomes" id="UP000008744"/>
    </source>
</evidence>
<sequence>MAREPAGSSRCQLVRRLNWTDIIRRTLAYMNRKTKKVMPLVISVSAGTQEVFLATRGCDLLK</sequence>
<dbReference type="Proteomes" id="UP000008744">
    <property type="component" value="Unassembled WGS sequence"/>
</dbReference>
<gene>
    <name evidence="1" type="primary">Dper\GL14166</name>
    <name evidence="1" type="ORF">Dper_GL14166</name>
</gene>
<reference evidence="1 2" key="1">
    <citation type="journal article" date="2007" name="Nature">
        <title>Evolution of genes and genomes on the Drosophila phylogeny.</title>
        <authorList>
            <consortium name="Drosophila 12 Genomes Consortium"/>
            <person name="Clark A.G."/>
            <person name="Eisen M.B."/>
            <person name="Smith D.R."/>
            <person name="Bergman C.M."/>
            <person name="Oliver B."/>
            <person name="Markow T.A."/>
            <person name="Kaufman T.C."/>
            <person name="Kellis M."/>
            <person name="Gelbart W."/>
            <person name="Iyer V.N."/>
            <person name="Pollard D.A."/>
            <person name="Sackton T.B."/>
            <person name="Larracuente A.M."/>
            <person name="Singh N.D."/>
            <person name="Abad J.P."/>
            <person name="Abt D.N."/>
            <person name="Adryan B."/>
            <person name="Aguade M."/>
            <person name="Akashi H."/>
            <person name="Anderson W.W."/>
            <person name="Aquadro C.F."/>
            <person name="Ardell D.H."/>
            <person name="Arguello R."/>
            <person name="Artieri C.G."/>
            <person name="Barbash D.A."/>
            <person name="Barker D."/>
            <person name="Barsanti P."/>
            <person name="Batterham P."/>
            <person name="Batzoglou S."/>
            <person name="Begun D."/>
            <person name="Bhutkar A."/>
            <person name="Blanco E."/>
            <person name="Bosak S.A."/>
            <person name="Bradley R.K."/>
            <person name="Brand A.D."/>
            <person name="Brent M.R."/>
            <person name="Brooks A.N."/>
            <person name="Brown R.H."/>
            <person name="Butlin R.K."/>
            <person name="Caggese C."/>
            <person name="Calvi B.R."/>
            <person name="Bernardo de Carvalho A."/>
            <person name="Caspi A."/>
            <person name="Castrezana S."/>
            <person name="Celniker S.E."/>
            <person name="Chang J.L."/>
            <person name="Chapple C."/>
            <person name="Chatterji S."/>
            <person name="Chinwalla A."/>
            <person name="Civetta A."/>
            <person name="Clifton S.W."/>
            <person name="Comeron J.M."/>
            <person name="Costello J.C."/>
            <person name="Coyne J.A."/>
            <person name="Daub J."/>
            <person name="David R.G."/>
            <person name="Delcher A.L."/>
            <person name="Delehaunty K."/>
            <person name="Do C.B."/>
            <person name="Ebling H."/>
            <person name="Edwards K."/>
            <person name="Eickbush T."/>
            <person name="Evans J.D."/>
            <person name="Filipski A."/>
            <person name="Findeiss S."/>
            <person name="Freyhult E."/>
            <person name="Fulton L."/>
            <person name="Fulton R."/>
            <person name="Garcia A.C."/>
            <person name="Gardiner A."/>
            <person name="Garfield D.A."/>
            <person name="Garvin B.E."/>
            <person name="Gibson G."/>
            <person name="Gilbert D."/>
            <person name="Gnerre S."/>
            <person name="Godfrey J."/>
            <person name="Good R."/>
            <person name="Gotea V."/>
            <person name="Gravely B."/>
            <person name="Greenberg A.J."/>
            <person name="Griffiths-Jones S."/>
            <person name="Gross S."/>
            <person name="Guigo R."/>
            <person name="Gustafson E.A."/>
            <person name="Haerty W."/>
            <person name="Hahn M.W."/>
            <person name="Halligan D.L."/>
            <person name="Halpern A.L."/>
            <person name="Halter G.M."/>
            <person name="Han M.V."/>
            <person name="Heger A."/>
            <person name="Hillier L."/>
            <person name="Hinrichs A.S."/>
            <person name="Holmes I."/>
            <person name="Hoskins R.A."/>
            <person name="Hubisz M.J."/>
            <person name="Hultmark D."/>
            <person name="Huntley M.A."/>
            <person name="Jaffe D.B."/>
            <person name="Jagadeeshan S."/>
            <person name="Jeck W.R."/>
            <person name="Johnson J."/>
            <person name="Jones C.D."/>
            <person name="Jordan W.C."/>
            <person name="Karpen G.H."/>
            <person name="Kataoka E."/>
            <person name="Keightley P.D."/>
            <person name="Kheradpour P."/>
            <person name="Kirkness E.F."/>
            <person name="Koerich L.B."/>
            <person name="Kristiansen K."/>
            <person name="Kudrna D."/>
            <person name="Kulathinal R.J."/>
            <person name="Kumar S."/>
            <person name="Kwok R."/>
            <person name="Lander E."/>
            <person name="Langley C.H."/>
            <person name="Lapoint R."/>
            <person name="Lazzaro B.P."/>
            <person name="Lee S.J."/>
            <person name="Levesque L."/>
            <person name="Li R."/>
            <person name="Lin C.F."/>
            <person name="Lin M.F."/>
            <person name="Lindblad-Toh K."/>
            <person name="Llopart A."/>
            <person name="Long M."/>
            <person name="Low L."/>
            <person name="Lozovsky E."/>
            <person name="Lu J."/>
            <person name="Luo M."/>
            <person name="Machado C.A."/>
            <person name="Makalowski W."/>
            <person name="Marzo M."/>
            <person name="Matsuda M."/>
            <person name="Matzkin L."/>
            <person name="McAllister B."/>
            <person name="McBride C.S."/>
            <person name="McKernan B."/>
            <person name="McKernan K."/>
            <person name="Mendez-Lago M."/>
            <person name="Minx P."/>
            <person name="Mollenhauer M.U."/>
            <person name="Montooth K."/>
            <person name="Mount S.M."/>
            <person name="Mu X."/>
            <person name="Myers E."/>
            <person name="Negre B."/>
            <person name="Newfeld S."/>
            <person name="Nielsen R."/>
            <person name="Noor M.A."/>
            <person name="O'Grady P."/>
            <person name="Pachter L."/>
            <person name="Papaceit M."/>
            <person name="Parisi M.J."/>
            <person name="Parisi M."/>
            <person name="Parts L."/>
            <person name="Pedersen J.S."/>
            <person name="Pesole G."/>
            <person name="Phillippy A.M."/>
            <person name="Ponting C.P."/>
            <person name="Pop M."/>
            <person name="Porcelli D."/>
            <person name="Powell J.R."/>
            <person name="Prohaska S."/>
            <person name="Pruitt K."/>
            <person name="Puig M."/>
            <person name="Quesneville H."/>
            <person name="Ram K.R."/>
            <person name="Rand D."/>
            <person name="Rasmussen M.D."/>
            <person name="Reed L.K."/>
            <person name="Reenan R."/>
            <person name="Reily A."/>
            <person name="Remington K.A."/>
            <person name="Rieger T.T."/>
            <person name="Ritchie M.G."/>
            <person name="Robin C."/>
            <person name="Rogers Y.H."/>
            <person name="Rohde C."/>
            <person name="Rozas J."/>
            <person name="Rubenfield M.J."/>
            <person name="Ruiz A."/>
            <person name="Russo S."/>
            <person name="Salzberg S.L."/>
            <person name="Sanchez-Gracia A."/>
            <person name="Saranga D.J."/>
            <person name="Sato H."/>
            <person name="Schaeffer S.W."/>
            <person name="Schatz M.C."/>
            <person name="Schlenke T."/>
            <person name="Schwartz R."/>
            <person name="Segarra C."/>
            <person name="Singh R.S."/>
            <person name="Sirot L."/>
            <person name="Sirota M."/>
            <person name="Sisneros N.B."/>
            <person name="Smith C.D."/>
            <person name="Smith T.F."/>
            <person name="Spieth J."/>
            <person name="Stage D.E."/>
            <person name="Stark A."/>
            <person name="Stephan W."/>
            <person name="Strausberg R.L."/>
            <person name="Strempel S."/>
            <person name="Sturgill D."/>
            <person name="Sutton G."/>
            <person name="Sutton G.G."/>
            <person name="Tao W."/>
            <person name="Teichmann S."/>
            <person name="Tobari Y.N."/>
            <person name="Tomimura Y."/>
            <person name="Tsolas J.M."/>
            <person name="Valente V.L."/>
            <person name="Venter E."/>
            <person name="Venter J.C."/>
            <person name="Vicario S."/>
            <person name="Vieira F.G."/>
            <person name="Vilella A.J."/>
            <person name="Villasante A."/>
            <person name="Walenz B."/>
            <person name="Wang J."/>
            <person name="Wasserman M."/>
            <person name="Watts T."/>
            <person name="Wilson D."/>
            <person name="Wilson R.K."/>
            <person name="Wing R.A."/>
            <person name="Wolfner M.F."/>
            <person name="Wong A."/>
            <person name="Wong G.K."/>
            <person name="Wu C.I."/>
            <person name="Wu G."/>
            <person name="Yamamoto D."/>
            <person name="Yang H.P."/>
            <person name="Yang S.P."/>
            <person name="Yorke J.A."/>
            <person name="Yoshida K."/>
            <person name="Zdobnov E."/>
            <person name="Zhang P."/>
            <person name="Zhang Y."/>
            <person name="Zimin A.V."/>
            <person name="Baldwin J."/>
            <person name="Abdouelleil A."/>
            <person name="Abdulkadir J."/>
            <person name="Abebe A."/>
            <person name="Abera B."/>
            <person name="Abreu J."/>
            <person name="Acer S.C."/>
            <person name="Aftuck L."/>
            <person name="Alexander A."/>
            <person name="An P."/>
            <person name="Anderson E."/>
            <person name="Anderson S."/>
            <person name="Arachi H."/>
            <person name="Azer M."/>
            <person name="Bachantsang P."/>
            <person name="Barry A."/>
            <person name="Bayul T."/>
            <person name="Berlin A."/>
            <person name="Bessette D."/>
            <person name="Bloom T."/>
            <person name="Blye J."/>
            <person name="Boguslavskiy L."/>
            <person name="Bonnet C."/>
            <person name="Boukhgalter B."/>
            <person name="Bourzgui I."/>
            <person name="Brown A."/>
            <person name="Cahill P."/>
            <person name="Channer S."/>
            <person name="Cheshatsang Y."/>
            <person name="Chuda L."/>
            <person name="Citroen M."/>
            <person name="Collymore A."/>
            <person name="Cooke P."/>
            <person name="Costello M."/>
            <person name="D'Aco K."/>
            <person name="Daza R."/>
            <person name="De Haan G."/>
            <person name="DeGray S."/>
            <person name="DeMaso C."/>
            <person name="Dhargay N."/>
            <person name="Dooley K."/>
            <person name="Dooley E."/>
            <person name="Doricent M."/>
            <person name="Dorje P."/>
            <person name="Dorjee K."/>
            <person name="Dupes A."/>
            <person name="Elong R."/>
            <person name="Falk J."/>
            <person name="Farina A."/>
            <person name="Faro S."/>
            <person name="Ferguson D."/>
            <person name="Fisher S."/>
            <person name="Foley C.D."/>
            <person name="Franke A."/>
            <person name="Friedrich D."/>
            <person name="Gadbois L."/>
            <person name="Gearin G."/>
            <person name="Gearin C.R."/>
            <person name="Giannoukos G."/>
            <person name="Goode T."/>
            <person name="Graham J."/>
            <person name="Grandbois E."/>
            <person name="Grewal S."/>
            <person name="Gyaltsen K."/>
            <person name="Hafez N."/>
            <person name="Hagos B."/>
            <person name="Hall J."/>
            <person name="Henson C."/>
            <person name="Hollinger A."/>
            <person name="Honan T."/>
            <person name="Huard M.D."/>
            <person name="Hughes L."/>
            <person name="Hurhula B."/>
            <person name="Husby M.E."/>
            <person name="Kamat A."/>
            <person name="Kanga B."/>
            <person name="Kashin S."/>
            <person name="Khazanovich D."/>
            <person name="Kisner P."/>
            <person name="Lance K."/>
            <person name="Lara M."/>
            <person name="Lee W."/>
            <person name="Lennon N."/>
            <person name="Letendre F."/>
            <person name="LeVine R."/>
            <person name="Lipovsky A."/>
            <person name="Liu X."/>
            <person name="Liu J."/>
            <person name="Liu S."/>
            <person name="Lokyitsang T."/>
            <person name="Lokyitsang Y."/>
            <person name="Lubonja R."/>
            <person name="Lui A."/>
            <person name="MacDonald P."/>
            <person name="Magnisalis V."/>
            <person name="Maru K."/>
            <person name="Matthews C."/>
            <person name="McCusker W."/>
            <person name="McDonough S."/>
            <person name="Mehta T."/>
            <person name="Meldrim J."/>
            <person name="Meneus L."/>
            <person name="Mihai O."/>
            <person name="Mihalev A."/>
            <person name="Mihova T."/>
            <person name="Mittelman R."/>
            <person name="Mlenga V."/>
            <person name="Montmayeur A."/>
            <person name="Mulrain L."/>
            <person name="Navidi A."/>
            <person name="Naylor J."/>
            <person name="Negash T."/>
            <person name="Nguyen T."/>
            <person name="Nguyen N."/>
            <person name="Nicol R."/>
            <person name="Norbu C."/>
            <person name="Norbu N."/>
            <person name="Novod N."/>
            <person name="O'Neill B."/>
            <person name="Osman S."/>
            <person name="Markiewicz E."/>
            <person name="Oyono O.L."/>
            <person name="Patti C."/>
            <person name="Phunkhang P."/>
            <person name="Pierre F."/>
            <person name="Priest M."/>
            <person name="Raghuraman S."/>
            <person name="Rege F."/>
            <person name="Reyes R."/>
            <person name="Rise C."/>
            <person name="Rogov P."/>
            <person name="Ross K."/>
            <person name="Ryan E."/>
            <person name="Settipalli S."/>
            <person name="Shea T."/>
            <person name="Sherpa N."/>
            <person name="Shi L."/>
            <person name="Shih D."/>
            <person name="Sparrow T."/>
            <person name="Spaulding J."/>
            <person name="Stalker J."/>
            <person name="Stange-Thomann N."/>
            <person name="Stavropoulos S."/>
            <person name="Stone C."/>
            <person name="Strader C."/>
            <person name="Tesfaye S."/>
            <person name="Thomson T."/>
            <person name="Thoulutsang Y."/>
            <person name="Thoulutsang D."/>
            <person name="Topham K."/>
            <person name="Topping I."/>
            <person name="Tsamla T."/>
            <person name="Vassiliev H."/>
            <person name="Vo A."/>
            <person name="Wangchuk T."/>
            <person name="Wangdi T."/>
            <person name="Weiand M."/>
            <person name="Wilkinson J."/>
            <person name="Wilson A."/>
            <person name="Yadav S."/>
            <person name="Young G."/>
            <person name="Yu Q."/>
            <person name="Zembek L."/>
            <person name="Zhong D."/>
            <person name="Zimmer A."/>
            <person name="Zwirko Z."/>
            <person name="Jaffe D.B."/>
            <person name="Alvarez P."/>
            <person name="Brockman W."/>
            <person name="Butler J."/>
            <person name="Chin C."/>
            <person name="Gnerre S."/>
            <person name="Grabherr M."/>
            <person name="Kleber M."/>
            <person name="Mauceli E."/>
            <person name="MacCallum I."/>
        </authorList>
    </citation>
    <scope>NUCLEOTIDE SEQUENCE [LARGE SCALE GENOMIC DNA]</scope>
    <source>
        <strain evidence="2">MSH-3 / Tucson 14011-0111.49</strain>
    </source>
</reference>
<dbReference type="PhylomeDB" id="B4GQI0"/>
<dbReference type="HOGENOM" id="CLU_2906452_0_0_1"/>
<dbReference type="AlphaFoldDB" id="B4GQI0"/>
<dbReference type="EMBL" id="CH479187">
    <property type="protein sequence ID" value="EDW39852.1"/>
    <property type="molecule type" value="Genomic_DNA"/>
</dbReference>
<organism evidence="2">
    <name type="scientific">Drosophila persimilis</name>
    <name type="common">Fruit fly</name>
    <dbReference type="NCBI Taxonomy" id="7234"/>
    <lineage>
        <taxon>Eukaryota</taxon>
        <taxon>Metazoa</taxon>
        <taxon>Ecdysozoa</taxon>
        <taxon>Arthropoda</taxon>
        <taxon>Hexapoda</taxon>
        <taxon>Insecta</taxon>
        <taxon>Pterygota</taxon>
        <taxon>Neoptera</taxon>
        <taxon>Endopterygota</taxon>
        <taxon>Diptera</taxon>
        <taxon>Brachycera</taxon>
        <taxon>Muscomorpha</taxon>
        <taxon>Ephydroidea</taxon>
        <taxon>Drosophilidae</taxon>
        <taxon>Drosophila</taxon>
        <taxon>Sophophora</taxon>
    </lineage>
</organism>
<accession>B4GQI0</accession>
<name>B4GQI0_DROPE</name>
<proteinExistence type="predicted"/>
<protein>
    <submittedName>
        <fullName evidence="1">GL14166</fullName>
    </submittedName>
</protein>
<evidence type="ECO:0000313" key="1">
    <source>
        <dbReference type="EMBL" id="EDW39852.1"/>
    </source>
</evidence>
<keyword evidence="2" id="KW-1185">Reference proteome</keyword>